<evidence type="ECO:0000313" key="3">
    <source>
        <dbReference type="EMBL" id="QID16648.1"/>
    </source>
</evidence>
<dbReference type="PANTHER" id="PTHR43393:SF3">
    <property type="entry name" value="LYSINE DECARBOXYLASE-LIKE PROTEIN"/>
    <property type="match status" value="1"/>
</dbReference>
<dbReference type="EMBL" id="CP048836">
    <property type="protein sequence ID" value="QID16648.1"/>
    <property type="molecule type" value="Genomic_DNA"/>
</dbReference>
<dbReference type="GO" id="GO:0008714">
    <property type="term" value="F:AMP nucleosidase activity"/>
    <property type="evidence" value="ECO:0007669"/>
    <property type="project" value="UniProtKB-EC"/>
</dbReference>
<gene>
    <name evidence="3" type="ORF">G3580_02780</name>
</gene>
<dbReference type="NCBIfam" id="TIGR00730">
    <property type="entry name" value="Rossman fold protein, TIGR00730 family"/>
    <property type="match status" value="1"/>
</dbReference>
<comment type="catalytic activity">
    <reaction evidence="1">
        <text>AMP + H2O = D-ribose 5-phosphate + adenine</text>
        <dbReference type="Rhea" id="RHEA:20129"/>
        <dbReference type="ChEBI" id="CHEBI:15377"/>
        <dbReference type="ChEBI" id="CHEBI:16708"/>
        <dbReference type="ChEBI" id="CHEBI:78346"/>
        <dbReference type="ChEBI" id="CHEBI:456215"/>
        <dbReference type="EC" id="3.2.2.4"/>
    </reaction>
</comment>
<dbReference type="PANTHER" id="PTHR43393">
    <property type="entry name" value="CYTOKININ RIBOSIDE 5'-MONOPHOSPHATE PHOSPHORIBOHYDROLASE"/>
    <property type="match status" value="1"/>
</dbReference>
<protein>
    <recommendedName>
        <fullName evidence="2">Cytokinin riboside 5'-monophosphate phosphoribohydrolase</fullName>
        <ecNumber evidence="2">3.2.2.n1</ecNumber>
    </recommendedName>
</protein>
<dbReference type="KEGG" id="azq:G3580_02780"/>
<dbReference type="EC" id="3.2.2.n1" evidence="2"/>
<dbReference type="GO" id="GO:0005829">
    <property type="term" value="C:cytosol"/>
    <property type="evidence" value="ECO:0007669"/>
    <property type="project" value="TreeGrafter"/>
</dbReference>
<dbReference type="Proteomes" id="UP000501991">
    <property type="component" value="Chromosome"/>
</dbReference>
<dbReference type="RefSeq" id="WP_173763816.1">
    <property type="nucleotide sequence ID" value="NZ_CP048836.1"/>
</dbReference>
<keyword evidence="4" id="KW-1185">Reference proteome</keyword>
<evidence type="ECO:0000256" key="2">
    <source>
        <dbReference type="RuleBase" id="RU363015"/>
    </source>
</evidence>
<reference evidence="3 4" key="1">
    <citation type="submission" date="2020-02" db="EMBL/GenBank/DDBJ databases">
        <title>Nitrogenibacter mangrovi gen. nov., sp. nov. isolated from mangrove sediment, a denitrifying betaproteobacterium.</title>
        <authorList>
            <person name="Liao H."/>
            <person name="Tian Y."/>
        </authorList>
    </citation>
    <scope>NUCLEOTIDE SEQUENCE [LARGE SCALE GENOMIC DNA]</scope>
    <source>
        <strain evidence="3 4">M9-3-2</strain>
    </source>
</reference>
<dbReference type="InterPro" id="IPR031100">
    <property type="entry name" value="LOG_fam"/>
</dbReference>
<comment type="similarity">
    <text evidence="2">Belongs to the LOG family.</text>
</comment>
<dbReference type="SUPFAM" id="SSF102405">
    <property type="entry name" value="MCP/YpsA-like"/>
    <property type="match status" value="1"/>
</dbReference>
<keyword evidence="2" id="KW-0203">Cytokinin biosynthesis</keyword>
<name>A0A6C1B1E8_9RHOO</name>
<dbReference type="AlphaFoldDB" id="A0A6C1B1E8"/>
<dbReference type="InterPro" id="IPR005269">
    <property type="entry name" value="LOG"/>
</dbReference>
<sequence length="241" mass="27149">MTAKDKLPDDLPNATVPQYNARESWRIFGIMSEFVEATERLNAIRPAVSVFGSARTAPDHPYYVLAEQISRKLSDAGFSVISGGGPGIMEAANKGAYFGKSPSIGLNIQLPHEQAANPYQDISQTFQHFFARKFMFVKFAAAYVVLPGGYGTLDEVTEALTLIQTGKSRKIPLILVHRPFWEGLVDWFKERLVSERMIHPEDLDIMHLIDDPDEVVEAIFKHYETRGFLPLPEEHELMLNL</sequence>
<proteinExistence type="inferred from homology"/>
<evidence type="ECO:0000313" key="4">
    <source>
        <dbReference type="Proteomes" id="UP000501991"/>
    </source>
</evidence>
<dbReference type="GO" id="GO:0009691">
    <property type="term" value="P:cytokinin biosynthetic process"/>
    <property type="evidence" value="ECO:0007669"/>
    <property type="project" value="UniProtKB-UniRule"/>
</dbReference>
<evidence type="ECO:0000256" key="1">
    <source>
        <dbReference type="ARBA" id="ARBA00000274"/>
    </source>
</evidence>
<dbReference type="Pfam" id="PF03641">
    <property type="entry name" value="Lysine_decarbox"/>
    <property type="match status" value="1"/>
</dbReference>
<keyword evidence="2" id="KW-0378">Hydrolase</keyword>
<dbReference type="Gene3D" id="3.40.50.450">
    <property type="match status" value="1"/>
</dbReference>
<organism evidence="3 4">
    <name type="scientific">Nitrogeniibacter mangrovi</name>
    <dbReference type="NCBI Taxonomy" id="2016596"/>
    <lineage>
        <taxon>Bacteria</taxon>
        <taxon>Pseudomonadati</taxon>
        <taxon>Pseudomonadota</taxon>
        <taxon>Betaproteobacteria</taxon>
        <taxon>Rhodocyclales</taxon>
        <taxon>Zoogloeaceae</taxon>
        <taxon>Nitrogeniibacter</taxon>
    </lineage>
</organism>
<accession>A0A6C1B1E8</accession>
<dbReference type="InterPro" id="IPR052341">
    <property type="entry name" value="LOG_family_nucleotidases"/>
</dbReference>